<dbReference type="WBParaSite" id="GPUH_0000244601-mRNA-1">
    <property type="protein sequence ID" value="GPUH_0000244601-mRNA-1"/>
    <property type="gene ID" value="GPUH_0000244601"/>
</dbReference>
<dbReference type="AlphaFoldDB" id="A0A183D150"/>
<evidence type="ECO:0000256" key="1">
    <source>
        <dbReference type="SAM" id="MobiDB-lite"/>
    </source>
</evidence>
<accession>A0A183D150</accession>
<organism evidence="2">
    <name type="scientific">Gongylonema pulchrum</name>
    <dbReference type="NCBI Taxonomy" id="637853"/>
    <lineage>
        <taxon>Eukaryota</taxon>
        <taxon>Metazoa</taxon>
        <taxon>Ecdysozoa</taxon>
        <taxon>Nematoda</taxon>
        <taxon>Chromadorea</taxon>
        <taxon>Rhabditida</taxon>
        <taxon>Spirurina</taxon>
        <taxon>Spiruromorpha</taxon>
        <taxon>Spiruroidea</taxon>
        <taxon>Gongylonematidae</taxon>
        <taxon>Gongylonema</taxon>
    </lineage>
</organism>
<name>A0A183D150_9BILA</name>
<reference evidence="2" key="1">
    <citation type="submission" date="2016-06" db="UniProtKB">
        <authorList>
            <consortium name="WormBaseParasite"/>
        </authorList>
    </citation>
    <scope>IDENTIFICATION</scope>
</reference>
<feature type="region of interest" description="Disordered" evidence="1">
    <location>
        <begin position="200"/>
        <end position="230"/>
    </location>
</feature>
<feature type="region of interest" description="Disordered" evidence="1">
    <location>
        <begin position="117"/>
        <end position="181"/>
    </location>
</feature>
<sequence>LRAVSPILPENTDDAWEQAIVVQPTRRPPTTIAPTTVAPSLRTTTPILLSRISSMTNADAAKRARIQARWRKLGPLVKSVQYPYIRRNLHRIVIADSDSVRISDTVRRIVEQRLRKAAAQKTSAHDATTGPRAHAGGTLLSSDEGMQQRLASKVAEWQRAEEAEQLSTSNTGTKTISSAPETTVVQEFSNGTSPTIAASTAASFTATSEPAETTSTTSSSSSPTSSPGKLIPFSFSTPSYDYHFRKITPARKFKFTQKLRRQPRLRIRKPGPIFELIYFAYQLS</sequence>
<feature type="compositionally biased region" description="Low complexity" evidence="1">
    <location>
        <begin position="200"/>
        <end position="227"/>
    </location>
</feature>
<evidence type="ECO:0000313" key="2">
    <source>
        <dbReference type="WBParaSite" id="GPUH_0000244601-mRNA-1"/>
    </source>
</evidence>
<protein>
    <submittedName>
        <fullName evidence="2">Uncharacterized protein</fullName>
    </submittedName>
</protein>
<feature type="compositionally biased region" description="Polar residues" evidence="1">
    <location>
        <begin position="165"/>
        <end position="181"/>
    </location>
</feature>
<proteinExistence type="predicted"/>